<reference evidence="2" key="1">
    <citation type="journal article" date="2006" name="PLoS Biol.">
        <title>Macronuclear genome sequence of the ciliate Tetrahymena thermophila, a model eukaryote.</title>
        <authorList>
            <person name="Eisen J.A."/>
            <person name="Coyne R.S."/>
            <person name="Wu M."/>
            <person name="Wu D."/>
            <person name="Thiagarajan M."/>
            <person name="Wortman J.R."/>
            <person name="Badger J.H."/>
            <person name="Ren Q."/>
            <person name="Amedeo P."/>
            <person name="Jones K.M."/>
            <person name="Tallon L.J."/>
            <person name="Delcher A.L."/>
            <person name="Salzberg S.L."/>
            <person name="Silva J.C."/>
            <person name="Haas B.J."/>
            <person name="Majoros W.H."/>
            <person name="Farzad M."/>
            <person name="Carlton J.M."/>
            <person name="Smith R.K. Jr."/>
            <person name="Garg J."/>
            <person name="Pearlman R.E."/>
            <person name="Karrer K.M."/>
            <person name="Sun L."/>
            <person name="Manning G."/>
            <person name="Elde N.C."/>
            <person name="Turkewitz A.P."/>
            <person name="Asai D.J."/>
            <person name="Wilkes D.E."/>
            <person name="Wang Y."/>
            <person name="Cai H."/>
            <person name="Collins K."/>
            <person name="Stewart B.A."/>
            <person name="Lee S.R."/>
            <person name="Wilamowska K."/>
            <person name="Weinberg Z."/>
            <person name="Ruzzo W.L."/>
            <person name="Wloga D."/>
            <person name="Gaertig J."/>
            <person name="Frankel J."/>
            <person name="Tsao C.-C."/>
            <person name="Gorovsky M.A."/>
            <person name="Keeling P.J."/>
            <person name="Waller R.F."/>
            <person name="Patron N.J."/>
            <person name="Cherry J.M."/>
            <person name="Stover N.A."/>
            <person name="Krieger C.J."/>
            <person name="del Toro C."/>
            <person name="Ryder H.F."/>
            <person name="Williamson S.C."/>
            <person name="Barbeau R.A."/>
            <person name="Hamilton E.P."/>
            <person name="Orias E."/>
        </authorList>
    </citation>
    <scope>NUCLEOTIDE SEQUENCE [LARGE SCALE GENOMIC DNA]</scope>
    <source>
        <strain evidence="2">SB210</strain>
    </source>
</reference>
<dbReference type="HOGENOM" id="CLU_627773_0_0_1"/>
<protein>
    <submittedName>
        <fullName evidence="1">Uncharacterized protein</fullName>
    </submittedName>
</protein>
<dbReference type="Proteomes" id="UP000009168">
    <property type="component" value="Unassembled WGS sequence"/>
</dbReference>
<evidence type="ECO:0000313" key="1">
    <source>
        <dbReference type="EMBL" id="EAS00045.2"/>
    </source>
</evidence>
<keyword evidence="2" id="KW-1185">Reference proteome</keyword>
<dbReference type="KEGG" id="tet:TTHERM_00888010"/>
<gene>
    <name evidence="1" type="ORF">TTHERM_00888010</name>
</gene>
<dbReference type="EMBL" id="GG662629">
    <property type="protein sequence ID" value="EAS00045.2"/>
    <property type="molecule type" value="Genomic_DNA"/>
</dbReference>
<proteinExistence type="predicted"/>
<dbReference type="InParanoid" id="Q23U99"/>
<organism evidence="1 2">
    <name type="scientific">Tetrahymena thermophila (strain SB210)</name>
    <dbReference type="NCBI Taxonomy" id="312017"/>
    <lineage>
        <taxon>Eukaryota</taxon>
        <taxon>Sar</taxon>
        <taxon>Alveolata</taxon>
        <taxon>Ciliophora</taxon>
        <taxon>Intramacronucleata</taxon>
        <taxon>Oligohymenophorea</taxon>
        <taxon>Hymenostomatida</taxon>
        <taxon>Tetrahymenina</taxon>
        <taxon>Tetrahymenidae</taxon>
        <taxon>Tetrahymena</taxon>
    </lineage>
</organism>
<evidence type="ECO:0000313" key="2">
    <source>
        <dbReference type="Proteomes" id="UP000009168"/>
    </source>
</evidence>
<sequence length="294" mass="35623">MDKDEEIFYDIIKSKKNLENENIKKAIDQFNIEFETAIKQQYSQIQSLTIDGIQFDSELFEKISKQIISQCPFHSLEQNDWQYTEKIQKFEKSKGASEWFIQLVDKNLVHFANFVVFKKTDEQFINNNKIDVIYFNKDIIIPPTNQNNEYYYQYITRTDFSLEQQKQQIGDLNSRQISLYFHKENLENLINAHQKLLGKNLQLQFIFYFNMALLRKLFINYDFYGVPLTEKEFVIKDFSKSMKKIFLLYTESWSCYLKKQPYIENIKINREEYKISQNFYLSEIQFQLNLENYE</sequence>
<dbReference type="RefSeq" id="XP_001020290.2">
    <property type="nucleotide sequence ID" value="XM_001020290.2"/>
</dbReference>
<name>Q23U99_TETTS</name>
<accession>Q23U99</accession>
<dbReference type="GeneID" id="7827743"/>
<dbReference type="AlphaFoldDB" id="Q23U99"/>